<feature type="transmembrane region" description="Helical" evidence="7">
    <location>
        <begin position="12"/>
        <end position="30"/>
    </location>
</feature>
<evidence type="ECO:0000256" key="7">
    <source>
        <dbReference type="SAM" id="Phobius"/>
    </source>
</evidence>
<evidence type="ECO:0000256" key="1">
    <source>
        <dbReference type="ARBA" id="ARBA00004651"/>
    </source>
</evidence>
<dbReference type="InterPro" id="IPR032808">
    <property type="entry name" value="DoxX"/>
</dbReference>
<comment type="subcellular location">
    <subcellularLocation>
        <location evidence="1">Cell membrane</location>
        <topology evidence="1">Multi-pass membrane protein</topology>
    </subcellularLocation>
</comment>
<evidence type="ECO:0000256" key="2">
    <source>
        <dbReference type="ARBA" id="ARBA00006679"/>
    </source>
</evidence>
<comment type="similarity">
    <text evidence="2">Belongs to the DoxX family.</text>
</comment>
<dbReference type="AlphaFoldDB" id="A0A285X559"/>
<evidence type="ECO:0000313" key="9">
    <source>
        <dbReference type="Proteomes" id="UP000219193"/>
    </source>
</evidence>
<dbReference type="Pfam" id="PF07681">
    <property type="entry name" value="DoxX"/>
    <property type="match status" value="1"/>
</dbReference>
<feature type="transmembrane region" description="Helical" evidence="7">
    <location>
        <begin position="82"/>
        <end position="99"/>
    </location>
</feature>
<evidence type="ECO:0000313" key="8">
    <source>
        <dbReference type="EMBL" id="SOC79914.1"/>
    </source>
</evidence>
<organism evidence="8 9">
    <name type="scientific">Salinimicrobium sediminis</name>
    <dbReference type="NCBI Taxonomy" id="1343891"/>
    <lineage>
        <taxon>Bacteria</taxon>
        <taxon>Pseudomonadati</taxon>
        <taxon>Bacteroidota</taxon>
        <taxon>Flavobacteriia</taxon>
        <taxon>Flavobacteriales</taxon>
        <taxon>Flavobacteriaceae</taxon>
        <taxon>Salinimicrobium</taxon>
    </lineage>
</organism>
<keyword evidence="3" id="KW-1003">Cell membrane</keyword>
<dbReference type="RefSeq" id="WP_097055614.1">
    <property type="nucleotide sequence ID" value="NZ_OCMF01000001.1"/>
</dbReference>
<name>A0A285X559_9FLAO</name>
<keyword evidence="5 7" id="KW-1133">Transmembrane helix</keyword>
<dbReference type="InterPro" id="IPR051907">
    <property type="entry name" value="DoxX-like_oxidoreductase"/>
</dbReference>
<proteinExistence type="inferred from homology"/>
<evidence type="ECO:0000256" key="3">
    <source>
        <dbReference type="ARBA" id="ARBA00022475"/>
    </source>
</evidence>
<protein>
    <submittedName>
        <fullName evidence="8">Putative oxidoreductase</fullName>
    </submittedName>
</protein>
<gene>
    <name evidence="8" type="ORF">SAMN06296241_1454</name>
</gene>
<dbReference type="PANTHER" id="PTHR33452">
    <property type="entry name" value="OXIDOREDUCTASE CATD-RELATED"/>
    <property type="match status" value="1"/>
</dbReference>
<evidence type="ECO:0000256" key="6">
    <source>
        <dbReference type="ARBA" id="ARBA00023136"/>
    </source>
</evidence>
<dbReference type="EMBL" id="OCMF01000001">
    <property type="protein sequence ID" value="SOC79914.1"/>
    <property type="molecule type" value="Genomic_DNA"/>
</dbReference>
<keyword evidence="9" id="KW-1185">Reference proteome</keyword>
<accession>A0A285X559</accession>
<keyword evidence="4 7" id="KW-0812">Transmembrane</keyword>
<dbReference type="OrthoDB" id="9813193at2"/>
<sequence>MKTFTNTNFTTSQVDLVLIILRIGVGVLMLTHGLPKLQMLFAGGEIQFPGVLGLSPAVSLALAVLTEVVGSILIIIGLGTRWVAIPLIATMLVAVFVFHINDPFANKELGLLYLVLYFPLLILGSGKYSVDQVINSVQSPVTVEE</sequence>
<feature type="transmembrane region" description="Helical" evidence="7">
    <location>
        <begin position="111"/>
        <end position="130"/>
    </location>
</feature>
<feature type="transmembrane region" description="Helical" evidence="7">
    <location>
        <begin position="51"/>
        <end position="76"/>
    </location>
</feature>
<reference evidence="9" key="1">
    <citation type="submission" date="2017-09" db="EMBL/GenBank/DDBJ databases">
        <authorList>
            <person name="Varghese N."/>
            <person name="Submissions S."/>
        </authorList>
    </citation>
    <scope>NUCLEOTIDE SEQUENCE [LARGE SCALE GENOMIC DNA]</scope>
    <source>
        <strain evidence="9">CGMCC 1.12641</strain>
    </source>
</reference>
<evidence type="ECO:0000256" key="4">
    <source>
        <dbReference type="ARBA" id="ARBA00022692"/>
    </source>
</evidence>
<dbReference type="Proteomes" id="UP000219193">
    <property type="component" value="Unassembled WGS sequence"/>
</dbReference>
<dbReference type="GO" id="GO:0005886">
    <property type="term" value="C:plasma membrane"/>
    <property type="evidence" value="ECO:0007669"/>
    <property type="project" value="UniProtKB-SubCell"/>
</dbReference>
<dbReference type="PANTHER" id="PTHR33452:SF1">
    <property type="entry name" value="INNER MEMBRANE PROTEIN YPHA-RELATED"/>
    <property type="match status" value="1"/>
</dbReference>
<evidence type="ECO:0000256" key="5">
    <source>
        <dbReference type="ARBA" id="ARBA00022989"/>
    </source>
</evidence>
<keyword evidence="6 7" id="KW-0472">Membrane</keyword>